<dbReference type="Proteomes" id="UP000006002">
    <property type="component" value="Unassembled WGS sequence"/>
</dbReference>
<reference evidence="2 3" key="1">
    <citation type="submission" date="2007-03" db="EMBL/GenBank/DDBJ databases">
        <authorList>
            <person name="Fulton L."/>
            <person name="Clifton S."/>
            <person name="Fulton B."/>
            <person name="Xu J."/>
            <person name="Minx P."/>
            <person name="Pepin K.H."/>
            <person name="Johnson M."/>
            <person name="Thiruvilangam P."/>
            <person name="Bhonagiri V."/>
            <person name="Nash W.E."/>
            <person name="Mardis E.R."/>
            <person name="Wilson R.K."/>
        </authorList>
    </citation>
    <scope>NUCLEOTIDE SEQUENCE [LARGE SCALE GENOMIC DNA]</scope>
    <source>
        <strain evidence="2 3">ATCC 29174</strain>
    </source>
</reference>
<keyword evidence="1" id="KW-0472">Membrane</keyword>
<accession>A5ZR34</accession>
<organism evidence="2 3">
    <name type="scientific">Blautia obeum ATCC 29174</name>
    <dbReference type="NCBI Taxonomy" id="411459"/>
    <lineage>
        <taxon>Bacteria</taxon>
        <taxon>Bacillati</taxon>
        <taxon>Bacillota</taxon>
        <taxon>Clostridia</taxon>
        <taxon>Lachnospirales</taxon>
        <taxon>Lachnospiraceae</taxon>
        <taxon>Blautia</taxon>
    </lineage>
</organism>
<keyword evidence="1" id="KW-0812">Transmembrane</keyword>
<sequence>MVVLWKFDVVLDVLKAIWGILFPFVLGGAIAFVTNVPMSFLEKENFRKSKKRK</sequence>
<comment type="caution">
    <text evidence="2">The sequence shown here is derived from an EMBL/GenBank/DDBJ whole genome shotgun (WGS) entry which is preliminary data.</text>
</comment>
<protein>
    <submittedName>
        <fullName evidence="2">Uncharacterized protein</fullName>
    </submittedName>
</protein>
<name>A5ZR34_9FIRM</name>
<proteinExistence type="predicted"/>
<feature type="transmembrane region" description="Helical" evidence="1">
    <location>
        <begin position="20"/>
        <end position="41"/>
    </location>
</feature>
<evidence type="ECO:0000256" key="1">
    <source>
        <dbReference type="SAM" id="Phobius"/>
    </source>
</evidence>
<dbReference type="HOGENOM" id="CLU_3059070_0_0_9"/>
<dbReference type="EMBL" id="AAVO02000004">
    <property type="protein sequence ID" value="EDM88040.1"/>
    <property type="molecule type" value="Genomic_DNA"/>
</dbReference>
<keyword evidence="1" id="KW-1133">Transmembrane helix</keyword>
<evidence type="ECO:0000313" key="2">
    <source>
        <dbReference type="EMBL" id="EDM88040.1"/>
    </source>
</evidence>
<evidence type="ECO:0000313" key="3">
    <source>
        <dbReference type="Proteomes" id="UP000006002"/>
    </source>
</evidence>
<reference evidence="2 3" key="2">
    <citation type="submission" date="2007-04" db="EMBL/GenBank/DDBJ databases">
        <title>Draft genome sequence of Ruminococcus obeum (ATCC 29174).</title>
        <authorList>
            <person name="Sudarsanam P."/>
            <person name="Ley R."/>
            <person name="Guruge J."/>
            <person name="Turnbaugh P.J."/>
            <person name="Mahowald M."/>
            <person name="Liep D."/>
            <person name="Gordon J."/>
        </authorList>
    </citation>
    <scope>NUCLEOTIDE SEQUENCE [LARGE SCALE GENOMIC DNA]</scope>
    <source>
        <strain evidence="2 3">ATCC 29174</strain>
    </source>
</reference>
<dbReference type="AlphaFoldDB" id="A5ZR34"/>
<gene>
    <name evidence="2" type="ORF">RUMOBE_01460</name>
</gene>